<dbReference type="SUPFAM" id="SSF52540">
    <property type="entry name" value="P-loop containing nucleoside triphosphate hydrolases"/>
    <property type="match status" value="1"/>
</dbReference>
<dbReference type="EMBL" id="JALLKP010000002">
    <property type="protein sequence ID" value="KAK2196742.1"/>
    <property type="molecule type" value="Genomic_DNA"/>
</dbReference>
<keyword evidence="4" id="KW-0378">Hydrolase</keyword>
<dbReference type="GO" id="GO:0016787">
    <property type="term" value="F:hydrolase activity"/>
    <property type="evidence" value="ECO:0007669"/>
    <property type="project" value="UniProtKB-KW"/>
</dbReference>
<sequence>MVQYALAFCLLLRNFIDFTSLVLLGCIVIYDCKLSFMHKCLKIRLLCLAAIVFLEVNVQHFTNVQLLLYHRGLSRALLGIGVALVARRLVVTAITGGIGSGKSTLCKYLSERGYIVIDADEINRKLLVPGSAAYDTLISKFGAGIVLANGEIDRDTLREIVFNDENKRRTLNRCMHWYIGLSIVWLIVKHRVLEWHPRVVLEVPLLYGSPLEFLCGPTVVIAADQEIRLERCRARTPNVATDTLLKIMRSQTPTFVLAAWGDLVIENNGDLDTLCKAANVISLQPKNRSEWSSLLKTT</sequence>
<keyword evidence="2" id="KW-0067">ATP-binding</keyword>
<feature type="transmembrane region" description="Helical" evidence="3">
    <location>
        <begin position="12"/>
        <end position="31"/>
    </location>
</feature>
<dbReference type="NCBIfam" id="TIGR00152">
    <property type="entry name" value="dephospho-CoA kinase"/>
    <property type="match status" value="1"/>
</dbReference>
<keyword evidence="3" id="KW-1133">Transmembrane helix</keyword>
<dbReference type="GO" id="GO:0004140">
    <property type="term" value="F:dephospho-CoA kinase activity"/>
    <property type="evidence" value="ECO:0007669"/>
    <property type="project" value="InterPro"/>
</dbReference>
<dbReference type="Gene3D" id="3.40.50.300">
    <property type="entry name" value="P-loop containing nucleotide triphosphate hydrolases"/>
    <property type="match status" value="1"/>
</dbReference>
<keyword evidence="3" id="KW-0472">Membrane</keyword>
<dbReference type="GeneID" id="94336289"/>
<accession>A0AAD9PLN0</accession>
<feature type="transmembrane region" description="Helical" evidence="3">
    <location>
        <begin position="43"/>
        <end position="62"/>
    </location>
</feature>
<dbReference type="HAMAP" id="MF_00376">
    <property type="entry name" value="Dephospho_CoA_kinase"/>
    <property type="match status" value="1"/>
</dbReference>
<dbReference type="InterPro" id="IPR027417">
    <property type="entry name" value="P-loop_NTPase"/>
</dbReference>
<reference evidence="4" key="1">
    <citation type="journal article" date="2023" name="Nat. Microbiol.">
        <title>Babesia duncani multi-omics identifies virulence factors and drug targets.</title>
        <authorList>
            <person name="Singh P."/>
            <person name="Lonardi S."/>
            <person name="Liang Q."/>
            <person name="Vydyam P."/>
            <person name="Khabirova E."/>
            <person name="Fang T."/>
            <person name="Gihaz S."/>
            <person name="Thekkiniath J."/>
            <person name="Munshi M."/>
            <person name="Abel S."/>
            <person name="Ciampossin L."/>
            <person name="Batugedara G."/>
            <person name="Gupta M."/>
            <person name="Lu X.M."/>
            <person name="Lenz T."/>
            <person name="Chakravarty S."/>
            <person name="Cornillot E."/>
            <person name="Hu Y."/>
            <person name="Ma W."/>
            <person name="Gonzalez L.M."/>
            <person name="Sanchez S."/>
            <person name="Estrada K."/>
            <person name="Sanchez-Flores A."/>
            <person name="Montero E."/>
            <person name="Harb O.S."/>
            <person name="Le Roch K.G."/>
            <person name="Mamoun C.B."/>
        </authorList>
    </citation>
    <scope>NUCLEOTIDE SEQUENCE</scope>
    <source>
        <strain evidence="4">WA1</strain>
    </source>
</reference>
<dbReference type="CDD" id="cd02022">
    <property type="entry name" value="DPCK"/>
    <property type="match status" value="1"/>
</dbReference>
<evidence type="ECO:0000256" key="2">
    <source>
        <dbReference type="ARBA" id="ARBA00022840"/>
    </source>
</evidence>
<proteinExistence type="inferred from homology"/>
<protein>
    <submittedName>
        <fullName evidence="4">Bifunctional Dephospho-CoA kinase/P-loop containing nucleoside triphosphate hydrolase</fullName>
    </submittedName>
</protein>
<dbReference type="Proteomes" id="UP001214638">
    <property type="component" value="Unassembled WGS sequence"/>
</dbReference>
<dbReference type="GO" id="GO:0005524">
    <property type="term" value="F:ATP binding"/>
    <property type="evidence" value="ECO:0007669"/>
    <property type="project" value="UniProtKB-KW"/>
</dbReference>
<dbReference type="KEGG" id="bdw:94336289"/>
<keyword evidence="5" id="KW-1185">Reference proteome</keyword>
<keyword evidence="4" id="KW-0808">Transferase</keyword>
<keyword evidence="1" id="KW-0547">Nucleotide-binding</keyword>
<evidence type="ECO:0000313" key="4">
    <source>
        <dbReference type="EMBL" id="KAK2196742.1"/>
    </source>
</evidence>
<dbReference type="Pfam" id="PF01121">
    <property type="entry name" value="CoaE"/>
    <property type="match status" value="1"/>
</dbReference>
<evidence type="ECO:0000313" key="5">
    <source>
        <dbReference type="Proteomes" id="UP001214638"/>
    </source>
</evidence>
<evidence type="ECO:0000256" key="1">
    <source>
        <dbReference type="ARBA" id="ARBA00022741"/>
    </source>
</evidence>
<dbReference type="GO" id="GO:0015937">
    <property type="term" value="P:coenzyme A biosynthetic process"/>
    <property type="evidence" value="ECO:0007669"/>
    <property type="project" value="InterPro"/>
</dbReference>
<dbReference type="PROSITE" id="PS51219">
    <property type="entry name" value="DPCK"/>
    <property type="match status" value="1"/>
</dbReference>
<organism evidence="4 5">
    <name type="scientific">Babesia duncani</name>
    <dbReference type="NCBI Taxonomy" id="323732"/>
    <lineage>
        <taxon>Eukaryota</taxon>
        <taxon>Sar</taxon>
        <taxon>Alveolata</taxon>
        <taxon>Apicomplexa</taxon>
        <taxon>Aconoidasida</taxon>
        <taxon>Piroplasmida</taxon>
        <taxon>Babesiidae</taxon>
        <taxon>Babesia</taxon>
    </lineage>
</organism>
<evidence type="ECO:0000256" key="3">
    <source>
        <dbReference type="SAM" id="Phobius"/>
    </source>
</evidence>
<dbReference type="PANTHER" id="PTHR10695:SF46">
    <property type="entry name" value="BIFUNCTIONAL COENZYME A SYNTHASE-RELATED"/>
    <property type="match status" value="1"/>
</dbReference>
<dbReference type="InterPro" id="IPR001977">
    <property type="entry name" value="Depp_CoAkinase"/>
</dbReference>
<dbReference type="AlphaFoldDB" id="A0AAD9PLN0"/>
<dbReference type="RefSeq" id="XP_067803584.1">
    <property type="nucleotide sequence ID" value="XM_067947020.1"/>
</dbReference>
<gene>
    <name evidence="4" type="ORF">BdWA1_001991</name>
</gene>
<keyword evidence="3" id="KW-0812">Transmembrane</keyword>
<keyword evidence="4" id="KW-0418">Kinase</keyword>
<comment type="caution">
    <text evidence="4">The sequence shown here is derived from an EMBL/GenBank/DDBJ whole genome shotgun (WGS) entry which is preliminary data.</text>
</comment>
<name>A0AAD9PLN0_9APIC</name>
<dbReference type="PANTHER" id="PTHR10695">
    <property type="entry name" value="DEPHOSPHO-COA KINASE-RELATED"/>
    <property type="match status" value="1"/>
</dbReference>